<gene>
    <name evidence="1" type="ORF">KPNJ2_00742</name>
</gene>
<dbReference type="Proteomes" id="UP000019586">
    <property type="component" value="Chromosome"/>
</dbReference>
<dbReference type="AlphaFoldDB" id="W8UU99"/>
<sequence length="95" mass="10208">MIGGSLSRSYETLMSSVTRSVATGARGKRHNRSGLFTRIIFAVNILIRSLGAAEKAADRVALRRQPPAQLLPFHAANVLLQKGEAAMIAFDGEEA</sequence>
<reference evidence="1 2" key="1">
    <citation type="journal article" date="2014" name="Proc. Natl. Acad. Sci. U.S.A.">
        <title>Molecular dissection of the evolution of carbapenem-resistant multilocus sequence type 258 Klebsiella pneumoniae.</title>
        <authorList>
            <person name="Deleo F.R."/>
            <person name="Chen L."/>
            <person name="Porcella S.F."/>
            <person name="Martens C.A."/>
            <person name="Kobayashi S.D."/>
            <person name="Porter A.R."/>
            <person name="Chavda K.D."/>
            <person name="Jacobs M.R."/>
            <person name="Mathema B."/>
            <person name="Olsen R.J."/>
            <person name="Bonomo R.A."/>
            <person name="Musser J.M."/>
            <person name="Kreiswirth B.N."/>
        </authorList>
    </citation>
    <scope>NUCLEOTIDE SEQUENCE [LARGE SCALE GENOMIC DNA]</scope>
    <source>
        <strain evidence="1">30684/NJST258_2</strain>
    </source>
</reference>
<accession>W8UU99</accession>
<dbReference type="KEGG" id="kps:KPNJ2_00742"/>
<dbReference type="EMBL" id="CP006918">
    <property type="protein sequence ID" value="AHM77522.1"/>
    <property type="molecule type" value="Genomic_DNA"/>
</dbReference>
<organism evidence="1 2">
    <name type="scientific">Klebsiella pneumoniae 30684/NJST258_2</name>
    <dbReference type="NCBI Taxonomy" id="1420013"/>
    <lineage>
        <taxon>Bacteria</taxon>
        <taxon>Pseudomonadati</taxon>
        <taxon>Pseudomonadota</taxon>
        <taxon>Gammaproteobacteria</taxon>
        <taxon>Enterobacterales</taxon>
        <taxon>Enterobacteriaceae</taxon>
        <taxon>Klebsiella/Raoultella group</taxon>
        <taxon>Klebsiella</taxon>
        <taxon>Klebsiella pneumoniae complex</taxon>
    </lineage>
</organism>
<evidence type="ECO:0000313" key="1">
    <source>
        <dbReference type="EMBL" id="AHM77522.1"/>
    </source>
</evidence>
<proteinExistence type="predicted"/>
<evidence type="ECO:0000313" key="2">
    <source>
        <dbReference type="Proteomes" id="UP000019586"/>
    </source>
</evidence>
<protein>
    <submittedName>
        <fullName evidence="1">Uncharacterized protein</fullName>
    </submittedName>
</protein>
<dbReference type="HOGENOM" id="CLU_2553780_0_0_6"/>
<name>W8UU99_KLEPN</name>